<dbReference type="InterPro" id="IPR051304">
    <property type="entry name" value="SCF_F-box_domain"/>
</dbReference>
<evidence type="ECO:0000313" key="3">
    <source>
        <dbReference type="Proteomes" id="UP001141806"/>
    </source>
</evidence>
<comment type="caution">
    <text evidence="2">The sequence shown here is derived from an EMBL/GenBank/DDBJ whole genome shotgun (WGS) entry which is preliminary data.</text>
</comment>
<keyword evidence="3" id="KW-1185">Reference proteome</keyword>
<reference evidence="2" key="1">
    <citation type="journal article" date="2023" name="Plant J.">
        <title>The genome of the king protea, Protea cynaroides.</title>
        <authorList>
            <person name="Chang J."/>
            <person name="Duong T.A."/>
            <person name="Schoeman C."/>
            <person name="Ma X."/>
            <person name="Roodt D."/>
            <person name="Barker N."/>
            <person name="Li Z."/>
            <person name="Van de Peer Y."/>
            <person name="Mizrachi E."/>
        </authorList>
    </citation>
    <scope>NUCLEOTIDE SEQUENCE</scope>
    <source>
        <tissue evidence="2">Young leaves</tissue>
    </source>
</reference>
<dbReference type="EMBL" id="JAMYWD010000007">
    <property type="protein sequence ID" value="KAJ4965633.1"/>
    <property type="molecule type" value="Genomic_DNA"/>
</dbReference>
<sequence>MVEWSQLPGDVLEVIARRLTTYFDVLRFRAVCSSWRSAISQRPGHLPCRFPIVPNEGFVETTCGFYLSKRTVYRLGLPENRIQTCIGSSEASDGWLIKVEEDVPEKMHLLNPLTMTQIKPLPSMFPKVLDLSDIRISELGQEHVLQYINYRPFVNSFVDAGNLYMEKVAFSSSNSSSAIDDNDAFAILTIHVSGKLAMFKSGDEKWTIIEDLRSPYDDVICFKGKFYAVDNTGRTVIVEPSASVTLTAFPVFGGDKKYLVESEGDLLLVDLYLSMGPGDDPCFDNINIDDEFYHRIDTFIVEKTVHFKVFKLYEVRQKWVELQSLGDRLLFLGDNCSFSTSACEFPGCKGNRIYFTDAFNCSNGEDDYGFKEIGVFNLEDGCIGPLASYPGYSKLFWPPPSWVSAPSAGTNGNQLEDQPACEAS</sequence>
<dbReference type="Pfam" id="PF03478">
    <property type="entry name" value="Beta-prop_KIB1-4"/>
    <property type="match status" value="1"/>
</dbReference>
<accession>A0A9Q0K846</accession>
<dbReference type="PANTHER" id="PTHR47123">
    <property type="entry name" value="F-BOX PROTEIN SKIP23"/>
    <property type="match status" value="1"/>
</dbReference>
<dbReference type="Pfam" id="PF00646">
    <property type="entry name" value="F-box"/>
    <property type="match status" value="1"/>
</dbReference>
<name>A0A9Q0K846_9MAGN</name>
<evidence type="ECO:0000259" key="1">
    <source>
        <dbReference type="SMART" id="SM00256"/>
    </source>
</evidence>
<dbReference type="SUPFAM" id="SSF81383">
    <property type="entry name" value="F-box domain"/>
    <property type="match status" value="1"/>
</dbReference>
<dbReference type="OrthoDB" id="599103at2759"/>
<dbReference type="PANTHER" id="PTHR47123:SF15">
    <property type="entry name" value="F-BOX PROTEIN SKIP23"/>
    <property type="match status" value="1"/>
</dbReference>
<dbReference type="AlphaFoldDB" id="A0A9Q0K846"/>
<proteinExistence type="predicted"/>
<dbReference type="InterPro" id="IPR036047">
    <property type="entry name" value="F-box-like_dom_sf"/>
</dbReference>
<gene>
    <name evidence="2" type="ORF">NE237_017482</name>
</gene>
<dbReference type="SMART" id="SM00256">
    <property type="entry name" value="FBOX"/>
    <property type="match status" value="1"/>
</dbReference>
<dbReference type="InterPro" id="IPR001810">
    <property type="entry name" value="F-box_dom"/>
</dbReference>
<dbReference type="Gene3D" id="1.20.1280.50">
    <property type="match status" value="1"/>
</dbReference>
<feature type="domain" description="F-box" evidence="1">
    <location>
        <begin position="7"/>
        <end position="49"/>
    </location>
</feature>
<protein>
    <recommendedName>
        <fullName evidence="1">F-box domain-containing protein</fullName>
    </recommendedName>
</protein>
<dbReference type="InterPro" id="IPR005174">
    <property type="entry name" value="KIB1-4_b-propeller"/>
</dbReference>
<dbReference type="Proteomes" id="UP001141806">
    <property type="component" value="Unassembled WGS sequence"/>
</dbReference>
<organism evidence="2 3">
    <name type="scientific">Protea cynaroides</name>
    <dbReference type="NCBI Taxonomy" id="273540"/>
    <lineage>
        <taxon>Eukaryota</taxon>
        <taxon>Viridiplantae</taxon>
        <taxon>Streptophyta</taxon>
        <taxon>Embryophyta</taxon>
        <taxon>Tracheophyta</taxon>
        <taxon>Spermatophyta</taxon>
        <taxon>Magnoliopsida</taxon>
        <taxon>Proteales</taxon>
        <taxon>Proteaceae</taxon>
        <taxon>Protea</taxon>
    </lineage>
</organism>
<evidence type="ECO:0000313" key="2">
    <source>
        <dbReference type="EMBL" id="KAJ4965633.1"/>
    </source>
</evidence>